<dbReference type="EMBL" id="CP104377">
    <property type="protein sequence ID" value="UXC19300.1"/>
    <property type="molecule type" value="Genomic_DNA"/>
</dbReference>
<reference evidence="1" key="1">
    <citation type="submission" date="2022-09" db="EMBL/GenBank/DDBJ databases">
        <title>Bacterial diversity in gut of crayfish and pufferfish.</title>
        <authorList>
            <person name="Huang Y."/>
        </authorList>
    </citation>
    <scope>NUCLEOTIDE SEQUENCE</scope>
    <source>
        <strain evidence="1">PR12</strain>
    </source>
</reference>
<accession>A0ABY5ZZ61</accession>
<gene>
    <name evidence="1" type="ORF">N4T19_04010</name>
</gene>
<evidence type="ECO:0000313" key="2">
    <source>
        <dbReference type="Proteomes" id="UP001058290"/>
    </source>
</evidence>
<proteinExistence type="predicted"/>
<organism evidence="1 2">
    <name type="scientific">Comamonas squillarum</name>
    <dbReference type="NCBI Taxonomy" id="2977320"/>
    <lineage>
        <taxon>Bacteria</taxon>
        <taxon>Pseudomonadati</taxon>
        <taxon>Pseudomonadota</taxon>
        <taxon>Betaproteobacteria</taxon>
        <taxon>Burkholderiales</taxon>
        <taxon>Comamonadaceae</taxon>
        <taxon>Comamonas</taxon>
    </lineage>
</organism>
<dbReference type="RefSeq" id="WP_260719527.1">
    <property type="nucleotide sequence ID" value="NZ_CP104377.1"/>
</dbReference>
<sequence>MSETTPSVPLKTAPCSATWDLIEQLESSKNRLHLEYMGKAMPADVYLRFQKLRDERIPALLDQLRAGLAEAPDQPPAHFAHAYADQLLLRCLVPSESAPQAQPADALDFEAAAKVMAQRMDYPWEHMPEEGRSHMRESARKIVNAAMAAGQAK</sequence>
<evidence type="ECO:0000313" key="1">
    <source>
        <dbReference type="EMBL" id="UXC19300.1"/>
    </source>
</evidence>
<name>A0ABY5ZZ61_9BURK</name>
<dbReference type="Proteomes" id="UP001058290">
    <property type="component" value="Chromosome"/>
</dbReference>
<protein>
    <submittedName>
        <fullName evidence="1">Uncharacterized protein</fullName>
    </submittedName>
</protein>
<keyword evidence="2" id="KW-1185">Reference proteome</keyword>